<dbReference type="Gene3D" id="2.40.160.20">
    <property type="match status" value="1"/>
</dbReference>
<dbReference type="PROSITE" id="PS51123">
    <property type="entry name" value="OMPA_2"/>
    <property type="match status" value="1"/>
</dbReference>
<keyword evidence="6" id="KW-0626">Porin</keyword>
<dbReference type="Pfam" id="PF00691">
    <property type="entry name" value="OmpA"/>
    <property type="match status" value="1"/>
</dbReference>
<evidence type="ECO:0000256" key="9">
    <source>
        <dbReference type="PROSITE-ProRule" id="PRU00473"/>
    </source>
</evidence>
<dbReference type="GO" id="GO:0006811">
    <property type="term" value="P:monoatomic ion transport"/>
    <property type="evidence" value="ECO:0007669"/>
    <property type="project" value="UniProtKB-KW"/>
</dbReference>
<feature type="chain" id="PRO_5003719164" description="OmpA-like domain-containing protein" evidence="10">
    <location>
        <begin position="24"/>
        <end position="408"/>
    </location>
</feature>
<keyword evidence="8" id="KW-0998">Cell outer membrane</keyword>
<dbReference type="Proteomes" id="UP000003917">
    <property type="component" value="Unassembled WGS sequence"/>
</dbReference>
<evidence type="ECO:0000256" key="5">
    <source>
        <dbReference type="ARBA" id="ARBA00023065"/>
    </source>
</evidence>
<dbReference type="AlphaFoldDB" id="I9BGE4"/>
<evidence type="ECO:0000313" key="12">
    <source>
        <dbReference type="EMBL" id="EIY98892.1"/>
    </source>
</evidence>
<dbReference type="GO" id="GO:0046930">
    <property type="term" value="C:pore complex"/>
    <property type="evidence" value="ECO:0007669"/>
    <property type="project" value="UniProtKB-KW"/>
</dbReference>
<dbReference type="InterPro" id="IPR006665">
    <property type="entry name" value="OmpA-like"/>
</dbReference>
<dbReference type="HOGENOM" id="CLU_060947_0_0_10"/>
<keyword evidence="2" id="KW-0813">Transport</keyword>
<dbReference type="SUPFAM" id="SSF103088">
    <property type="entry name" value="OmpA-like"/>
    <property type="match status" value="1"/>
</dbReference>
<evidence type="ECO:0000256" key="3">
    <source>
        <dbReference type="ARBA" id="ARBA00022452"/>
    </source>
</evidence>
<comment type="caution">
    <text evidence="12">The sequence shown here is derived from an EMBL/GenBank/DDBJ whole genome shotgun (WGS) entry which is preliminary data.</text>
</comment>
<dbReference type="GO" id="GO:0009279">
    <property type="term" value="C:cell outer membrane"/>
    <property type="evidence" value="ECO:0007669"/>
    <property type="project" value="UniProtKB-SubCell"/>
</dbReference>
<evidence type="ECO:0000313" key="13">
    <source>
        <dbReference type="Proteomes" id="UP000003917"/>
    </source>
</evidence>
<evidence type="ECO:0000256" key="1">
    <source>
        <dbReference type="ARBA" id="ARBA00004571"/>
    </source>
</evidence>
<evidence type="ECO:0000256" key="6">
    <source>
        <dbReference type="ARBA" id="ARBA00023114"/>
    </source>
</evidence>
<dbReference type="SUPFAM" id="SSF56925">
    <property type="entry name" value="OMPA-like"/>
    <property type="match status" value="1"/>
</dbReference>
<dbReference type="InterPro" id="IPR006664">
    <property type="entry name" value="OMP_bac"/>
</dbReference>
<name>I9BGE4_BACFG</name>
<dbReference type="GO" id="GO:0015288">
    <property type="term" value="F:porin activity"/>
    <property type="evidence" value="ECO:0007669"/>
    <property type="project" value="UniProtKB-KW"/>
</dbReference>
<organism evidence="12 13">
    <name type="scientific">Bacteroides fragilis CL05T12C13</name>
    <dbReference type="NCBI Taxonomy" id="997881"/>
    <lineage>
        <taxon>Bacteria</taxon>
        <taxon>Pseudomonadati</taxon>
        <taxon>Bacteroidota</taxon>
        <taxon>Bacteroidia</taxon>
        <taxon>Bacteroidales</taxon>
        <taxon>Bacteroidaceae</taxon>
        <taxon>Bacteroides</taxon>
    </lineage>
</organism>
<dbReference type="EMBL" id="AGXP01000022">
    <property type="protein sequence ID" value="EIY98892.1"/>
    <property type="molecule type" value="Genomic_DNA"/>
</dbReference>
<evidence type="ECO:0000256" key="8">
    <source>
        <dbReference type="ARBA" id="ARBA00023237"/>
    </source>
</evidence>
<dbReference type="InterPro" id="IPR050330">
    <property type="entry name" value="Bact_OuterMem_StrucFunc"/>
</dbReference>
<feature type="domain" description="OmpA-like" evidence="11">
    <location>
        <begin position="280"/>
        <end position="398"/>
    </location>
</feature>
<comment type="subcellular location">
    <subcellularLocation>
        <location evidence="1">Cell outer membrane</location>
        <topology evidence="1">Multi-pass membrane protein</topology>
    </subcellularLocation>
</comment>
<dbReference type="InterPro" id="IPR011250">
    <property type="entry name" value="OMP/PagP_B-barrel"/>
</dbReference>
<dbReference type="RefSeq" id="WP_005800377.1">
    <property type="nucleotide sequence ID" value="NZ_JH724193.1"/>
</dbReference>
<keyword evidence="5" id="KW-0406">Ion transport</keyword>
<dbReference type="InterPro" id="IPR036737">
    <property type="entry name" value="OmpA-like_sf"/>
</dbReference>
<gene>
    <name evidence="12" type="ORF">HMPREF1080_01942</name>
</gene>
<evidence type="ECO:0000256" key="4">
    <source>
        <dbReference type="ARBA" id="ARBA00022692"/>
    </source>
</evidence>
<feature type="signal peptide" evidence="10">
    <location>
        <begin position="1"/>
        <end position="23"/>
    </location>
</feature>
<dbReference type="PRINTS" id="PR01021">
    <property type="entry name" value="OMPADOMAIN"/>
</dbReference>
<keyword evidence="10" id="KW-0732">Signal</keyword>
<keyword evidence="7 9" id="KW-0472">Membrane</keyword>
<dbReference type="CDD" id="cd07185">
    <property type="entry name" value="OmpA_C-like"/>
    <property type="match status" value="1"/>
</dbReference>
<proteinExistence type="predicted"/>
<accession>I9BGE4</accession>
<evidence type="ECO:0000256" key="10">
    <source>
        <dbReference type="SAM" id="SignalP"/>
    </source>
</evidence>
<dbReference type="Gene3D" id="3.30.1330.60">
    <property type="entry name" value="OmpA-like domain"/>
    <property type="match status" value="1"/>
</dbReference>
<evidence type="ECO:0000256" key="2">
    <source>
        <dbReference type="ARBA" id="ARBA00022448"/>
    </source>
</evidence>
<keyword evidence="4" id="KW-0812">Transmembrane</keyword>
<evidence type="ECO:0000256" key="7">
    <source>
        <dbReference type="ARBA" id="ARBA00023136"/>
    </source>
</evidence>
<sequence length="408" mass="46727">MKKKTMICFVSLSLLSVSLVVRGQDTKITCRVPLQKEVVHDGQPEKELKAWEIGVGGALINWDRVTFSDFRQVDGNYLYRMNIDHLFGGIQLYAARELNPWFYLDLQGTLGLARKQVETGGRKFDFMYMAGPGLQFRLTPLFKSKYVEPYLRVGVNYLHHDFYAINAGKFENDPIGEAEWTSSNPWNKEKIGSKQSYFPLSFGAGVQAWLNDHWGVGLQGEYIMPVDKKQTRFVQASMRIMFRLGGSTKRPMPVVQYIDRPVDRIVERIVEKRIEVPAVVESHVCDLFDNIHFAFDKDVITSESEITLDKIADLLKSYPDNNFLITGYTDARGSDNYNIDLSKRRAKAVYSALLKRQVPQHMLKWRGVGYHASSVPASGPDKVRMGDRKVSIERVTNSDYWGWLTNEE</sequence>
<dbReference type="PATRIC" id="fig|997881.3.peg.2038"/>
<reference evidence="12 13" key="1">
    <citation type="submission" date="2012-02" db="EMBL/GenBank/DDBJ databases">
        <title>The Genome Sequence of Bacteroides fragilis CL05T12C13.</title>
        <authorList>
            <consortium name="The Broad Institute Genome Sequencing Platform"/>
            <person name="Earl A."/>
            <person name="Ward D."/>
            <person name="Feldgarden M."/>
            <person name="Gevers D."/>
            <person name="Zitomersky N.L."/>
            <person name="Coyne M.J."/>
            <person name="Comstock L.E."/>
            <person name="Young S.K."/>
            <person name="Zeng Q."/>
            <person name="Gargeya S."/>
            <person name="Fitzgerald M."/>
            <person name="Haas B."/>
            <person name="Abouelleil A."/>
            <person name="Alvarado L."/>
            <person name="Arachchi H.M."/>
            <person name="Berlin A."/>
            <person name="Chapman S.B."/>
            <person name="Gearin G."/>
            <person name="Goldberg J."/>
            <person name="Griggs A."/>
            <person name="Gujja S."/>
            <person name="Hansen M."/>
            <person name="Heiman D."/>
            <person name="Howarth C."/>
            <person name="Larimer J."/>
            <person name="Lui A."/>
            <person name="MacDonald P.J.P."/>
            <person name="McCowen C."/>
            <person name="Montmayeur A."/>
            <person name="Murphy C."/>
            <person name="Neiman D."/>
            <person name="Pearson M."/>
            <person name="Priest M."/>
            <person name="Roberts A."/>
            <person name="Saif S."/>
            <person name="Shea T."/>
            <person name="Sisk P."/>
            <person name="Stolte C."/>
            <person name="Sykes S."/>
            <person name="Wortman J."/>
            <person name="Nusbaum C."/>
            <person name="Birren B."/>
        </authorList>
    </citation>
    <scope>NUCLEOTIDE SEQUENCE [LARGE SCALE GENOMIC DNA]</scope>
    <source>
        <strain evidence="12 13">CL05T12C13</strain>
    </source>
</reference>
<protein>
    <recommendedName>
        <fullName evidence="11">OmpA-like domain-containing protein</fullName>
    </recommendedName>
</protein>
<evidence type="ECO:0000259" key="11">
    <source>
        <dbReference type="PROSITE" id="PS51123"/>
    </source>
</evidence>
<keyword evidence="3" id="KW-1134">Transmembrane beta strand</keyword>
<dbReference type="PANTHER" id="PTHR30329">
    <property type="entry name" value="STATOR ELEMENT OF FLAGELLAR MOTOR COMPLEX"/>
    <property type="match status" value="1"/>
</dbReference>
<dbReference type="PANTHER" id="PTHR30329:SF21">
    <property type="entry name" value="LIPOPROTEIN YIAD-RELATED"/>
    <property type="match status" value="1"/>
</dbReference>